<feature type="compositionally biased region" description="Basic and acidic residues" evidence="1">
    <location>
        <begin position="186"/>
        <end position="207"/>
    </location>
</feature>
<reference evidence="2" key="1">
    <citation type="submission" date="2021-06" db="EMBL/GenBank/DDBJ databases">
        <authorList>
            <person name="Hodson N. C."/>
            <person name="Mongue J. A."/>
            <person name="Jaron S. K."/>
        </authorList>
    </citation>
    <scope>NUCLEOTIDE SEQUENCE</scope>
</reference>
<feature type="compositionally biased region" description="Polar residues" evidence="1">
    <location>
        <begin position="63"/>
        <end position="72"/>
    </location>
</feature>
<evidence type="ECO:0000313" key="2">
    <source>
        <dbReference type="EMBL" id="CAG7728932.1"/>
    </source>
</evidence>
<protein>
    <submittedName>
        <fullName evidence="2">Uncharacterized protein</fullName>
    </submittedName>
</protein>
<evidence type="ECO:0000256" key="1">
    <source>
        <dbReference type="SAM" id="MobiDB-lite"/>
    </source>
</evidence>
<feature type="region of interest" description="Disordered" evidence="1">
    <location>
        <begin position="49"/>
        <end position="268"/>
    </location>
</feature>
<name>A0A8J2K3R6_9HEXA</name>
<feature type="compositionally biased region" description="Polar residues" evidence="1">
    <location>
        <begin position="127"/>
        <end position="142"/>
    </location>
</feature>
<dbReference type="AlphaFoldDB" id="A0A8J2K3R6"/>
<dbReference type="EMBL" id="CAJVCH010170626">
    <property type="protein sequence ID" value="CAG7728932.1"/>
    <property type="molecule type" value="Genomic_DNA"/>
</dbReference>
<proteinExistence type="predicted"/>
<gene>
    <name evidence="2" type="ORF">AFUS01_LOCUS17676</name>
</gene>
<accession>A0A8J2K3R6</accession>
<dbReference type="OrthoDB" id="9884296at2759"/>
<feature type="compositionally biased region" description="Polar residues" evidence="1">
    <location>
        <begin position="87"/>
        <end position="102"/>
    </location>
</feature>
<dbReference type="Proteomes" id="UP000708208">
    <property type="component" value="Unassembled WGS sequence"/>
</dbReference>
<evidence type="ECO:0000313" key="3">
    <source>
        <dbReference type="Proteomes" id="UP000708208"/>
    </source>
</evidence>
<sequence length="268" mass="29864">MFLCNTSTRFLYDQMLVNMHLLSKFPFQLDIFHEAKLLHQSMNPSFISTKSNPTLPAMRKNPSKVSSRTTAASHVRKSTSADARIPKSQSKNSKYYANQLKKSQMKRSFSDERPKIPRAPQALPKSKTAQNIQNERNFSNSGVPRPLSYGLARFPSKPKISAFSSPSDGPADREKGMEPTKAQRPKSIEGDREDPAETNNKDPDRFRRLQMQWELLSNDEARKSPGGGASPNPALAGSKIPRPITSPIRTHQPAIPGSGPNVRPTSKR</sequence>
<comment type="caution">
    <text evidence="2">The sequence shown here is derived from an EMBL/GenBank/DDBJ whole genome shotgun (WGS) entry which is preliminary data.</text>
</comment>
<organism evidence="2 3">
    <name type="scientific">Allacma fusca</name>
    <dbReference type="NCBI Taxonomy" id="39272"/>
    <lineage>
        <taxon>Eukaryota</taxon>
        <taxon>Metazoa</taxon>
        <taxon>Ecdysozoa</taxon>
        <taxon>Arthropoda</taxon>
        <taxon>Hexapoda</taxon>
        <taxon>Collembola</taxon>
        <taxon>Symphypleona</taxon>
        <taxon>Sminthuridae</taxon>
        <taxon>Allacma</taxon>
    </lineage>
</organism>
<keyword evidence="3" id="KW-1185">Reference proteome</keyword>